<keyword evidence="6" id="KW-0663">Pyridoxal phosphate</keyword>
<protein>
    <recommendedName>
        <fullName evidence="7">Aminotransferase class I/classII large domain-containing protein</fullName>
    </recommendedName>
</protein>
<accession>A0A2U3DTV8</accession>
<dbReference type="EMBL" id="JAWRVI010000066">
    <property type="protein sequence ID" value="KAK4082079.1"/>
    <property type="molecule type" value="Genomic_DNA"/>
</dbReference>
<evidence type="ECO:0000256" key="1">
    <source>
        <dbReference type="ARBA" id="ARBA00001933"/>
    </source>
</evidence>
<comment type="caution">
    <text evidence="9">The sequence shown here is derived from an EMBL/GenBank/DDBJ whole genome shotgun (WGS) entry which is preliminary data.</text>
</comment>
<name>A0A2U3DTV8_PURLI</name>
<evidence type="ECO:0000313" key="11">
    <source>
        <dbReference type="Proteomes" id="UP001287286"/>
    </source>
</evidence>
<dbReference type="InterPro" id="IPR015424">
    <property type="entry name" value="PyrdxlP-dep_Trfase"/>
</dbReference>
<dbReference type="InterPro" id="IPR004839">
    <property type="entry name" value="Aminotransferase_I/II_large"/>
</dbReference>
<dbReference type="GO" id="GO:0005829">
    <property type="term" value="C:cytosol"/>
    <property type="evidence" value="ECO:0007669"/>
    <property type="project" value="TreeGrafter"/>
</dbReference>
<feature type="domain" description="Aminotransferase class I/classII large" evidence="7">
    <location>
        <begin position="28"/>
        <end position="395"/>
    </location>
</feature>
<keyword evidence="4" id="KW-0032">Aminotransferase</keyword>
<dbReference type="NCBIfam" id="NF006719">
    <property type="entry name" value="PRK09257.1"/>
    <property type="match status" value="1"/>
</dbReference>
<reference evidence="8 11" key="4">
    <citation type="journal article" date="2024" name="Microbiol. Resour. Announc.">
        <title>Genome annotations for the ascomycete fungi Trichoderma harzianum, Trichoderma aggressivum, and Purpureocillium lilacinum.</title>
        <authorList>
            <person name="Beijen E.P.W."/>
            <person name="Ohm R.A."/>
        </authorList>
    </citation>
    <scope>NUCLEOTIDE SEQUENCE [LARGE SCALE GENOMIC DNA]</scope>
    <source>
        <strain evidence="8 11">CBS 150709</strain>
    </source>
</reference>
<evidence type="ECO:0000256" key="2">
    <source>
        <dbReference type="ARBA" id="ARBA00007441"/>
    </source>
</evidence>
<dbReference type="InterPro" id="IPR015421">
    <property type="entry name" value="PyrdxlP-dep_Trfase_major"/>
</dbReference>
<evidence type="ECO:0000259" key="7">
    <source>
        <dbReference type="Pfam" id="PF00155"/>
    </source>
</evidence>
<dbReference type="PANTHER" id="PTHR11879:SF55">
    <property type="entry name" value="GLUTAMATE OXALOACETATE TRANSAMINASE 1, ISOFORM B"/>
    <property type="match status" value="1"/>
</dbReference>
<reference evidence="9 10" key="2">
    <citation type="journal article" date="2016" name="Front. Microbiol.">
        <title>Genome and transcriptome sequences reveal the specific parasitism of the nematophagous Purpureocillium lilacinum 36-1.</title>
        <authorList>
            <person name="Xie J."/>
            <person name="Li S."/>
            <person name="Mo C."/>
            <person name="Xiao X."/>
            <person name="Peng D."/>
            <person name="Wang G."/>
            <person name="Xiao Y."/>
        </authorList>
    </citation>
    <scope>NUCLEOTIDE SEQUENCE [LARGE SCALE GENOMIC DNA]</scope>
    <source>
        <strain evidence="9 10">36-1</strain>
    </source>
</reference>
<proteinExistence type="inferred from homology"/>
<dbReference type="PANTHER" id="PTHR11879">
    <property type="entry name" value="ASPARTATE AMINOTRANSFERASE"/>
    <property type="match status" value="1"/>
</dbReference>
<evidence type="ECO:0000256" key="5">
    <source>
        <dbReference type="ARBA" id="ARBA00022679"/>
    </source>
</evidence>
<dbReference type="Pfam" id="PF00155">
    <property type="entry name" value="Aminotran_1_2"/>
    <property type="match status" value="1"/>
</dbReference>
<comment type="cofactor">
    <cofactor evidence="1">
        <name>pyridoxal 5'-phosphate</name>
        <dbReference type="ChEBI" id="CHEBI:597326"/>
    </cofactor>
</comment>
<sequence>MFFDEVQGGPPDVMYDLKVRADRDAHAEKVDLGVGIYRNGEGLYQELDCIKEAKRVLAKNDPGHDYEVTVGNAEFLDIASKVMFGDDCQRLNSKQIASVQSISGTGAVHLAALFISRCIAPCPEIYVGSPTWGNYKPAFNLVGLDIQEYSYYNRKEQAFDLSSSLDAISTAPPSSVFIFQGCCHNPTAQDPTTAQWDELILALQAGKHLPVFDIAYQGLGNGLDRDAYAIRQCAHLGLEMLVCQSFSKNFALYGERCGALHVACGDADAAARVKDRIRSLIRWEFSSSPAYGSRLVRSVLKSPDLTDAWATQLSEMRQRLGSLRQRLFMQLTEVLKTPGDWKHITDELGLFSYLQLSPEQCEELVDTHHVHMPKNGRINVSGLNERNIERVARAIDEVVRKARVGEGVVDQGSM</sequence>
<dbReference type="Gene3D" id="3.90.1150.10">
    <property type="entry name" value="Aspartate Aminotransferase, domain 1"/>
    <property type="match status" value="1"/>
</dbReference>
<dbReference type="EMBL" id="LCWV01000031">
    <property type="protein sequence ID" value="PWI65686.1"/>
    <property type="molecule type" value="Genomic_DNA"/>
</dbReference>
<dbReference type="CDD" id="cd00609">
    <property type="entry name" value="AAT_like"/>
    <property type="match status" value="1"/>
</dbReference>
<comment type="similarity">
    <text evidence="2">Belongs to the class-I pyridoxal-phosphate-dependent aminotransferase family.</text>
</comment>
<dbReference type="GO" id="GO:0004069">
    <property type="term" value="F:L-aspartate:2-oxoglutarate aminotransferase activity"/>
    <property type="evidence" value="ECO:0007669"/>
    <property type="project" value="TreeGrafter"/>
</dbReference>
<dbReference type="GO" id="GO:0006532">
    <property type="term" value="P:aspartate biosynthetic process"/>
    <property type="evidence" value="ECO:0007669"/>
    <property type="project" value="TreeGrafter"/>
</dbReference>
<evidence type="ECO:0000256" key="4">
    <source>
        <dbReference type="ARBA" id="ARBA00022576"/>
    </source>
</evidence>
<dbReference type="Gene3D" id="3.40.640.10">
    <property type="entry name" value="Type I PLP-dependent aspartate aminotransferase-like (Major domain)"/>
    <property type="match status" value="1"/>
</dbReference>
<evidence type="ECO:0000313" key="9">
    <source>
        <dbReference type="EMBL" id="PWI65686.1"/>
    </source>
</evidence>
<dbReference type="GO" id="GO:0030170">
    <property type="term" value="F:pyridoxal phosphate binding"/>
    <property type="evidence" value="ECO:0007669"/>
    <property type="project" value="InterPro"/>
</dbReference>
<reference evidence="8" key="3">
    <citation type="submission" date="2023-11" db="EMBL/GenBank/DDBJ databases">
        <authorList>
            <person name="Beijen E."/>
            <person name="Ohm R.A."/>
        </authorList>
    </citation>
    <scope>NUCLEOTIDE SEQUENCE</scope>
    <source>
        <strain evidence="8">CBS 150709</strain>
    </source>
</reference>
<evidence type="ECO:0000313" key="10">
    <source>
        <dbReference type="Proteomes" id="UP000245956"/>
    </source>
</evidence>
<evidence type="ECO:0000313" key="8">
    <source>
        <dbReference type="EMBL" id="KAK4082079.1"/>
    </source>
</evidence>
<keyword evidence="5" id="KW-0808">Transferase</keyword>
<dbReference type="InterPro" id="IPR015422">
    <property type="entry name" value="PyrdxlP-dep_Trfase_small"/>
</dbReference>
<comment type="subunit">
    <text evidence="3">Homodimer.</text>
</comment>
<dbReference type="Proteomes" id="UP001287286">
    <property type="component" value="Unassembled WGS sequence"/>
</dbReference>
<keyword evidence="11" id="KW-1185">Reference proteome</keyword>
<evidence type="ECO:0000256" key="3">
    <source>
        <dbReference type="ARBA" id="ARBA00011738"/>
    </source>
</evidence>
<organism evidence="9 10">
    <name type="scientific">Purpureocillium lilacinum</name>
    <name type="common">Paecilomyces lilacinus</name>
    <dbReference type="NCBI Taxonomy" id="33203"/>
    <lineage>
        <taxon>Eukaryota</taxon>
        <taxon>Fungi</taxon>
        <taxon>Dikarya</taxon>
        <taxon>Ascomycota</taxon>
        <taxon>Pezizomycotina</taxon>
        <taxon>Sordariomycetes</taxon>
        <taxon>Hypocreomycetidae</taxon>
        <taxon>Hypocreales</taxon>
        <taxon>Ophiocordycipitaceae</taxon>
        <taxon>Purpureocillium</taxon>
    </lineage>
</organism>
<dbReference type="Proteomes" id="UP000245956">
    <property type="component" value="Unassembled WGS sequence"/>
</dbReference>
<dbReference type="PRINTS" id="PR00799">
    <property type="entry name" value="TRANSAMINASE"/>
</dbReference>
<dbReference type="AlphaFoldDB" id="A0A2U3DTV8"/>
<dbReference type="InterPro" id="IPR000796">
    <property type="entry name" value="Asp_trans"/>
</dbReference>
<evidence type="ECO:0000256" key="6">
    <source>
        <dbReference type="ARBA" id="ARBA00022898"/>
    </source>
</evidence>
<gene>
    <name evidence="9" type="ORF">PCL_06891</name>
    <name evidence="8" type="ORF">Purlil1_11302</name>
</gene>
<dbReference type="SUPFAM" id="SSF53383">
    <property type="entry name" value="PLP-dependent transferases"/>
    <property type="match status" value="1"/>
</dbReference>
<reference evidence="9" key="1">
    <citation type="submission" date="2015-05" db="EMBL/GenBank/DDBJ databases">
        <authorList>
            <person name="Wang D.B."/>
            <person name="Wang M."/>
        </authorList>
    </citation>
    <scope>NUCLEOTIDE SEQUENCE</scope>
    <source>
        <strain evidence="9">36-1</strain>
    </source>
</reference>